<keyword evidence="3" id="KW-1185">Reference proteome</keyword>
<dbReference type="EMBL" id="JAHSPG010000015">
    <property type="protein sequence ID" value="MBV4359583.1"/>
    <property type="molecule type" value="Genomic_DNA"/>
</dbReference>
<dbReference type="Pfam" id="PF13365">
    <property type="entry name" value="Trypsin_2"/>
    <property type="match status" value="1"/>
</dbReference>
<gene>
    <name evidence="2" type="ORF">KTO63_20600</name>
</gene>
<evidence type="ECO:0000313" key="3">
    <source>
        <dbReference type="Proteomes" id="UP000812270"/>
    </source>
</evidence>
<dbReference type="GO" id="GO:0008233">
    <property type="term" value="F:peptidase activity"/>
    <property type="evidence" value="ECO:0007669"/>
    <property type="project" value="UniProtKB-KW"/>
</dbReference>
<dbReference type="AlphaFoldDB" id="A0A9E2W696"/>
<keyword evidence="2" id="KW-0645">Protease</keyword>
<evidence type="ECO:0000256" key="1">
    <source>
        <dbReference type="SAM" id="Phobius"/>
    </source>
</evidence>
<keyword evidence="1" id="KW-1133">Transmembrane helix</keyword>
<keyword evidence="1" id="KW-0472">Membrane</keyword>
<evidence type="ECO:0000313" key="2">
    <source>
        <dbReference type="EMBL" id="MBV4359583.1"/>
    </source>
</evidence>
<organism evidence="2 3">
    <name type="scientific">Pinibacter aurantiacus</name>
    <dbReference type="NCBI Taxonomy" id="2851599"/>
    <lineage>
        <taxon>Bacteria</taxon>
        <taxon>Pseudomonadati</taxon>
        <taxon>Bacteroidota</taxon>
        <taxon>Chitinophagia</taxon>
        <taxon>Chitinophagales</taxon>
        <taxon>Chitinophagaceae</taxon>
        <taxon>Pinibacter</taxon>
    </lineage>
</organism>
<name>A0A9E2W696_9BACT</name>
<keyword evidence="1" id="KW-0812">Transmembrane</keyword>
<dbReference type="Proteomes" id="UP000812270">
    <property type="component" value="Unassembled WGS sequence"/>
</dbReference>
<protein>
    <submittedName>
        <fullName evidence="2">Serine protease</fullName>
    </submittedName>
</protein>
<keyword evidence="2" id="KW-0378">Hydrolase</keyword>
<dbReference type="PANTHER" id="PTHR43019">
    <property type="entry name" value="SERINE ENDOPROTEASE DEGS"/>
    <property type="match status" value="1"/>
</dbReference>
<comment type="caution">
    <text evidence="2">The sequence shown here is derived from an EMBL/GenBank/DDBJ whole genome shotgun (WGS) entry which is preliminary data.</text>
</comment>
<dbReference type="GO" id="GO:0006508">
    <property type="term" value="P:proteolysis"/>
    <property type="evidence" value="ECO:0007669"/>
    <property type="project" value="UniProtKB-KW"/>
</dbReference>
<accession>A0A9E2W696</accession>
<feature type="transmembrane region" description="Helical" evidence="1">
    <location>
        <begin position="95"/>
        <end position="117"/>
    </location>
</feature>
<dbReference type="RefSeq" id="WP_217793840.1">
    <property type="nucleotide sequence ID" value="NZ_JAHSPG010000015.1"/>
</dbReference>
<proteinExistence type="predicted"/>
<sequence>MEELQLLEAVERYLSGEMTPEEVTNFEQLRKNDPSVDQMVVQHTMFLHQLTSFGENKSLKHNIQNIHQQLLQDGDIQEVQPKAKVVSFLKKYRKVLAAAASIAGIIALSISGLVAYLTPKRTVNEIEQLKRELYSVKVSQKQTQNEINSFKNGSFKPPATGFGGTGFLIDGRGYIVTSAHVVAKSDSVYVLSKDNYYKAAIVIADENTDIAILKIIDGRFQPYKNLPYSIHKGSSDLGESIFTLGFPRTEMVYNQGYLSAKTGYKGDSSAYQIAISANPGNSGGPIFNEAGEVIGVLSGKQTTAEGVVFSSKAKNIIKILEEAKKADSTNNIKLNYASSLKNMDRKQQVKKIEDCIFNVLSY</sequence>
<reference evidence="2" key="1">
    <citation type="submission" date="2021-06" db="EMBL/GenBank/DDBJ databases">
        <authorList>
            <person name="Huq M.A."/>
        </authorList>
    </citation>
    <scope>NUCLEOTIDE SEQUENCE</scope>
    <source>
        <strain evidence="2">MAH-26</strain>
    </source>
</reference>
<dbReference type="PANTHER" id="PTHR43019:SF23">
    <property type="entry name" value="PROTEASE DO-LIKE 5, CHLOROPLASTIC"/>
    <property type="match status" value="1"/>
</dbReference>